<evidence type="ECO:0000256" key="1">
    <source>
        <dbReference type="SAM" id="MobiDB-lite"/>
    </source>
</evidence>
<organism evidence="2 3">
    <name type="scientific">Skermanella cutis</name>
    <dbReference type="NCBI Taxonomy" id="2775420"/>
    <lineage>
        <taxon>Bacteria</taxon>
        <taxon>Pseudomonadati</taxon>
        <taxon>Pseudomonadota</taxon>
        <taxon>Alphaproteobacteria</taxon>
        <taxon>Rhodospirillales</taxon>
        <taxon>Azospirillaceae</taxon>
        <taxon>Skermanella</taxon>
    </lineage>
</organism>
<gene>
    <name evidence="2" type="ORF">IGS68_31630</name>
</gene>
<geneLocation type="plasmid" evidence="2 3">
    <name>pTT6-2</name>
</geneLocation>
<dbReference type="EMBL" id="CP067422">
    <property type="protein sequence ID" value="QQP93578.1"/>
    <property type="molecule type" value="Genomic_DNA"/>
</dbReference>
<feature type="region of interest" description="Disordered" evidence="1">
    <location>
        <begin position="288"/>
        <end position="309"/>
    </location>
</feature>
<sequence>MPSAQLSLYLDLEQGELADLEVVAKAALAFSAALREAIYVIDPSTGIKIELVSGTEGSLSLNSLISAVKNQNSKITNRSLGALMLLAAGWFGPEVAAWGLGKTMDFLLEQVQGEKTYTKEEVEEIIELATKASKNEVAKERVGDIFKELAKDSAVKGVGVTPKPGKKPDHIISRNEFPVRSGEPLESAVTDLRRTSTTEEKVRLISPVLVSGPRRWRFSGRTGEFGAPIRDVAFLESMANGALAVPLASGIEMDVMLETTEVRKKGVWEIIERNIISVIKVYPPVRQASLSLPPPPIPKKKPTNDKKDN</sequence>
<protein>
    <submittedName>
        <fullName evidence="2">Uncharacterized protein</fullName>
    </submittedName>
</protein>
<dbReference type="RefSeq" id="WP_201083246.1">
    <property type="nucleotide sequence ID" value="NZ_CP067422.1"/>
</dbReference>
<keyword evidence="3" id="KW-1185">Reference proteome</keyword>
<keyword evidence="2" id="KW-0614">Plasmid</keyword>
<name>A0ABX7BGR7_9PROT</name>
<reference evidence="2" key="1">
    <citation type="submission" date="2021-02" db="EMBL/GenBank/DDBJ databases">
        <title>Skermanella TT6 skin isolate.</title>
        <authorList>
            <person name="Lee K."/>
            <person name="Ganzorig M."/>
        </authorList>
    </citation>
    <scope>NUCLEOTIDE SEQUENCE</scope>
    <source>
        <strain evidence="2">TT6</strain>
    </source>
</reference>
<evidence type="ECO:0000313" key="2">
    <source>
        <dbReference type="EMBL" id="QQP93578.1"/>
    </source>
</evidence>
<evidence type="ECO:0000313" key="3">
    <source>
        <dbReference type="Proteomes" id="UP000595197"/>
    </source>
</evidence>
<accession>A0ABX7BGR7</accession>
<proteinExistence type="predicted"/>
<dbReference type="Proteomes" id="UP000595197">
    <property type="component" value="Plasmid pTT6-2"/>
</dbReference>